<comment type="caution">
    <text evidence="2">The sequence shown here is derived from an EMBL/GenBank/DDBJ whole genome shotgun (WGS) entry which is preliminary data.</text>
</comment>
<feature type="region of interest" description="Disordered" evidence="1">
    <location>
        <begin position="1"/>
        <end position="28"/>
    </location>
</feature>
<evidence type="ECO:0000313" key="2">
    <source>
        <dbReference type="EMBL" id="MEQ2256368.1"/>
    </source>
</evidence>
<organism evidence="2 3">
    <name type="scientific">Ilyodon furcidens</name>
    <name type="common">goldbreast splitfin</name>
    <dbReference type="NCBI Taxonomy" id="33524"/>
    <lineage>
        <taxon>Eukaryota</taxon>
        <taxon>Metazoa</taxon>
        <taxon>Chordata</taxon>
        <taxon>Craniata</taxon>
        <taxon>Vertebrata</taxon>
        <taxon>Euteleostomi</taxon>
        <taxon>Actinopterygii</taxon>
        <taxon>Neopterygii</taxon>
        <taxon>Teleostei</taxon>
        <taxon>Neoteleostei</taxon>
        <taxon>Acanthomorphata</taxon>
        <taxon>Ovalentaria</taxon>
        <taxon>Atherinomorphae</taxon>
        <taxon>Cyprinodontiformes</taxon>
        <taxon>Goodeidae</taxon>
        <taxon>Ilyodon</taxon>
    </lineage>
</organism>
<gene>
    <name evidence="2" type="ORF">ILYODFUR_023532</name>
</gene>
<sequence>MSEINWAGTESPTKPLNNPSVSQRAGEKECRRNSYIMTRVLLAWGRGAGVAVTLHSLPAVSLNLLQGKVQQNSCNIAPEHALQISEHSLHSFEGYSCLDHTHKYCPAHFSCRHHTANEKL</sequence>
<dbReference type="Proteomes" id="UP001482620">
    <property type="component" value="Unassembled WGS sequence"/>
</dbReference>
<evidence type="ECO:0000256" key="1">
    <source>
        <dbReference type="SAM" id="MobiDB-lite"/>
    </source>
</evidence>
<keyword evidence="3" id="KW-1185">Reference proteome</keyword>
<feature type="compositionally biased region" description="Polar residues" evidence="1">
    <location>
        <begin position="8"/>
        <end position="23"/>
    </location>
</feature>
<proteinExistence type="predicted"/>
<reference evidence="2 3" key="1">
    <citation type="submission" date="2021-06" db="EMBL/GenBank/DDBJ databases">
        <authorList>
            <person name="Palmer J.M."/>
        </authorList>
    </citation>
    <scope>NUCLEOTIDE SEQUENCE [LARGE SCALE GENOMIC DNA]</scope>
    <source>
        <strain evidence="3">if_2019</strain>
        <tissue evidence="2">Muscle</tissue>
    </source>
</reference>
<name>A0ABV0VGI4_9TELE</name>
<evidence type="ECO:0000313" key="3">
    <source>
        <dbReference type="Proteomes" id="UP001482620"/>
    </source>
</evidence>
<accession>A0ABV0VGI4</accession>
<dbReference type="EMBL" id="JAHRIQ010106970">
    <property type="protein sequence ID" value="MEQ2256368.1"/>
    <property type="molecule type" value="Genomic_DNA"/>
</dbReference>
<protein>
    <submittedName>
        <fullName evidence="2">Uncharacterized protein</fullName>
    </submittedName>
</protein>